<accession>A0A1H1CWE6</accession>
<dbReference type="EMBL" id="FNKK01000002">
    <property type="protein sequence ID" value="SDQ68601.1"/>
    <property type="molecule type" value="Genomic_DNA"/>
</dbReference>
<evidence type="ECO:0000313" key="1">
    <source>
        <dbReference type="EMBL" id="SDQ68601.1"/>
    </source>
</evidence>
<dbReference type="AlphaFoldDB" id="A0A1H1CWE6"/>
<protein>
    <submittedName>
        <fullName evidence="1">Uncharacterized protein</fullName>
    </submittedName>
</protein>
<dbReference type="Proteomes" id="UP000217103">
    <property type="component" value="Unassembled WGS sequence"/>
</dbReference>
<organism evidence="1 2">
    <name type="scientific">Thermostaphylospora chromogena</name>
    <dbReference type="NCBI Taxonomy" id="35622"/>
    <lineage>
        <taxon>Bacteria</taxon>
        <taxon>Bacillati</taxon>
        <taxon>Actinomycetota</taxon>
        <taxon>Actinomycetes</taxon>
        <taxon>Streptosporangiales</taxon>
        <taxon>Thermomonosporaceae</taxon>
        <taxon>Thermostaphylospora</taxon>
    </lineage>
</organism>
<dbReference type="RefSeq" id="WP_093258516.1">
    <property type="nucleotide sequence ID" value="NZ_FNKK01000002.1"/>
</dbReference>
<evidence type="ECO:0000313" key="2">
    <source>
        <dbReference type="Proteomes" id="UP000217103"/>
    </source>
</evidence>
<reference evidence="1 2" key="1">
    <citation type="submission" date="2016-10" db="EMBL/GenBank/DDBJ databases">
        <authorList>
            <person name="de Groot N.N."/>
        </authorList>
    </citation>
    <scope>NUCLEOTIDE SEQUENCE [LARGE SCALE GENOMIC DNA]</scope>
    <source>
        <strain evidence="1 2">DSM 43794</strain>
    </source>
</reference>
<dbReference type="OrthoDB" id="9947225at2"/>
<dbReference type="STRING" id="35622.SAMN04489764_1689"/>
<name>A0A1H1CWE6_9ACTN</name>
<keyword evidence="2" id="KW-1185">Reference proteome</keyword>
<gene>
    <name evidence="1" type="ORF">SAMN04489764_1689</name>
</gene>
<sequence length="81" mass="8592">MRLRRRPGDTAALREEARGLVAILYYAAALGGGHAASVTRARLVEIADTVGWPAPPPLTELVEDPRLIDGWAAQACGAVWG</sequence>
<proteinExistence type="predicted"/>